<proteinExistence type="predicted"/>
<dbReference type="AlphaFoldDB" id="A0AAU9VKZ1"/>
<name>A0AAU9VKZ1_9CNID</name>
<dbReference type="Proteomes" id="UP001159428">
    <property type="component" value="Unassembled WGS sequence"/>
</dbReference>
<comment type="caution">
    <text evidence="1">The sequence shown here is derived from an EMBL/GenBank/DDBJ whole genome shotgun (WGS) entry which is preliminary data.</text>
</comment>
<protein>
    <submittedName>
        <fullName evidence="1">Uncharacterized protein</fullName>
    </submittedName>
</protein>
<dbReference type="EMBL" id="CALNXJ010000001">
    <property type="protein sequence ID" value="CAH3031730.1"/>
    <property type="molecule type" value="Genomic_DNA"/>
</dbReference>
<keyword evidence="2" id="KW-1185">Reference proteome</keyword>
<gene>
    <name evidence="1" type="ORF">PMEA_00000520</name>
</gene>
<sequence length="179" mass="20810">MLRDNMCYKFGWVRDVVINNAQALTTGPNLTKQFHHDSKGWIESKTVRSNQNRPHGLKHTTINGFKAIVFYLDSIAWTFTCTVNCTYKRGPSHRAFYVYSSLCAPTIMGNEMTDLLRQVEYRPTLKGHSCYEPHFIQYKCLRNNHISFIETAITETDENKLAQFTEGPSILTIHFRRVR</sequence>
<evidence type="ECO:0000313" key="1">
    <source>
        <dbReference type="EMBL" id="CAH3031730.1"/>
    </source>
</evidence>
<accession>A0AAU9VKZ1</accession>
<reference evidence="1 2" key="1">
    <citation type="submission" date="2022-05" db="EMBL/GenBank/DDBJ databases">
        <authorList>
            <consortium name="Genoscope - CEA"/>
            <person name="William W."/>
        </authorList>
    </citation>
    <scope>NUCLEOTIDE SEQUENCE [LARGE SCALE GENOMIC DNA]</scope>
</reference>
<evidence type="ECO:0000313" key="2">
    <source>
        <dbReference type="Proteomes" id="UP001159428"/>
    </source>
</evidence>
<organism evidence="1 2">
    <name type="scientific">Pocillopora meandrina</name>
    <dbReference type="NCBI Taxonomy" id="46732"/>
    <lineage>
        <taxon>Eukaryota</taxon>
        <taxon>Metazoa</taxon>
        <taxon>Cnidaria</taxon>
        <taxon>Anthozoa</taxon>
        <taxon>Hexacorallia</taxon>
        <taxon>Scleractinia</taxon>
        <taxon>Astrocoeniina</taxon>
        <taxon>Pocilloporidae</taxon>
        <taxon>Pocillopora</taxon>
    </lineage>
</organism>